<gene>
    <name evidence="1" type="ORF">AAF712_012990</name>
</gene>
<proteinExistence type="predicted"/>
<reference evidence="1 2" key="1">
    <citation type="submission" date="2024-05" db="EMBL/GenBank/DDBJ databases">
        <title>A draft genome resource for the thread blight pathogen Marasmius tenuissimus strain MS-2.</title>
        <authorList>
            <person name="Yulfo-Soto G.E."/>
            <person name="Baruah I.K."/>
            <person name="Amoako-Attah I."/>
            <person name="Bukari Y."/>
            <person name="Meinhardt L.W."/>
            <person name="Bailey B.A."/>
            <person name="Cohen S.P."/>
        </authorList>
    </citation>
    <scope>NUCLEOTIDE SEQUENCE [LARGE SCALE GENOMIC DNA]</scope>
    <source>
        <strain evidence="1 2">MS-2</strain>
    </source>
</reference>
<keyword evidence="2" id="KW-1185">Reference proteome</keyword>
<dbReference type="Proteomes" id="UP001437256">
    <property type="component" value="Unassembled WGS sequence"/>
</dbReference>
<evidence type="ECO:0000313" key="1">
    <source>
        <dbReference type="EMBL" id="KAL0060235.1"/>
    </source>
</evidence>
<name>A0ABR2ZFY0_9AGAR</name>
<sequence length="243" mass="27171">MSPASVEVQMSPAMTERYRDGFEPNFRPLNETERYLSFKLQTQGGIQDGTYRIVTQGDDQEPLHLATESGFVKAFPASDDQARAESLWKITRVYTSADSFNINSPVPENTLLARRNSNANESVRAQAKSVLTAMSTPKYRIENVGSKEFLGLSRSRLILVTTKDSDNPLEVEITASQSSPDAYRIHTTLPDEVWGTPEEYYVHVGVWQLTPEGKPVVPSPVLLASEVFPESDCVWRLESVDKL</sequence>
<evidence type="ECO:0000313" key="2">
    <source>
        <dbReference type="Proteomes" id="UP001437256"/>
    </source>
</evidence>
<organism evidence="1 2">
    <name type="scientific">Marasmius tenuissimus</name>
    <dbReference type="NCBI Taxonomy" id="585030"/>
    <lineage>
        <taxon>Eukaryota</taxon>
        <taxon>Fungi</taxon>
        <taxon>Dikarya</taxon>
        <taxon>Basidiomycota</taxon>
        <taxon>Agaricomycotina</taxon>
        <taxon>Agaricomycetes</taxon>
        <taxon>Agaricomycetidae</taxon>
        <taxon>Agaricales</taxon>
        <taxon>Marasmiineae</taxon>
        <taxon>Marasmiaceae</taxon>
        <taxon>Marasmius</taxon>
    </lineage>
</organism>
<dbReference type="EMBL" id="JBBXMP010000186">
    <property type="protein sequence ID" value="KAL0060235.1"/>
    <property type="molecule type" value="Genomic_DNA"/>
</dbReference>
<comment type="caution">
    <text evidence="1">The sequence shown here is derived from an EMBL/GenBank/DDBJ whole genome shotgun (WGS) entry which is preliminary data.</text>
</comment>
<protein>
    <submittedName>
        <fullName evidence="1">Uncharacterized protein</fullName>
    </submittedName>
</protein>
<accession>A0ABR2ZFY0</accession>